<keyword evidence="2" id="KW-1185">Reference proteome</keyword>
<evidence type="ECO:0000313" key="1">
    <source>
        <dbReference type="EMBL" id="KAJ8895471.1"/>
    </source>
</evidence>
<proteinExistence type="predicted"/>
<dbReference type="EMBL" id="JARBHB010000001">
    <property type="protein sequence ID" value="KAJ8895471.1"/>
    <property type="molecule type" value="Genomic_DNA"/>
</dbReference>
<organism evidence="1 2">
    <name type="scientific">Dryococelus australis</name>
    <dbReference type="NCBI Taxonomy" id="614101"/>
    <lineage>
        <taxon>Eukaryota</taxon>
        <taxon>Metazoa</taxon>
        <taxon>Ecdysozoa</taxon>
        <taxon>Arthropoda</taxon>
        <taxon>Hexapoda</taxon>
        <taxon>Insecta</taxon>
        <taxon>Pterygota</taxon>
        <taxon>Neoptera</taxon>
        <taxon>Polyneoptera</taxon>
        <taxon>Phasmatodea</taxon>
        <taxon>Verophasmatodea</taxon>
        <taxon>Anareolatae</taxon>
        <taxon>Phasmatidae</taxon>
        <taxon>Eurycanthinae</taxon>
        <taxon>Dryococelus</taxon>
    </lineage>
</organism>
<gene>
    <name evidence="1" type="ORF">PR048_000804</name>
</gene>
<dbReference type="Proteomes" id="UP001159363">
    <property type="component" value="Chromosome 1"/>
</dbReference>
<protein>
    <submittedName>
        <fullName evidence="1">Uncharacterized protein</fullName>
    </submittedName>
</protein>
<accession>A0ABQ9IFR7</accession>
<name>A0ABQ9IFR7_9NEOP</name>
<evidence type="ECO:0000313" key="2">
    <source>
        <dbReference type="Proteomes" id="UP001159363"/>
    </source>
</evidence>
<sequence>MSQRHPIPKVEGGSRPDRHNRHALCTFLCEKPLRLRLTFLRGPPDAGWLLWDVEQGGVGVDAVAPGFSQMEIVPDDAAGPVGFLGDVPSPSPFHSSADAYSSHFSTFDSQDFDADTCTYRGFAIGRAQQNPASQTASPSNRRIVPTLACLVRSPITDAPWAPARSRYAVIPSAGISAGRAQEWKRGVGGGWMSSSPCAGRGWLEAVRGRVTSGAVGCVFEPWRQRTPLAGLFPPRSSPTLREMRQGLKYDCTWHLAVDVWIEKWHLAENRQWHIAEDQGRPSSLMTSTLKFTSNRHVLHALPFHASILFQECSNSCSVILLRWRPLRNLIWRITSGSILVSNMAAVMQSMMADGGQGQKSKASPLVLYQAMQGYARTLSVLERLITASSIMADIRRKVVYRVDRQIAGWHRLVSISVPVSDELGLSGMYSNREFQIKMPGNRGGITPGFSHVGIRFSRESPVSPALSFQRLLNDHLTSLSSTLKISMLTGLPTKPAVANFKWGINNWCNEKEFRLTLIPYLKFATADLVGRPVKEPDKSLHSVASVRR</sequence>
<reference evidence="1 2" key="1">
    <citation type="submission" date="2023-02" db="EMBL/GenBank/DDBJ databases">
        <title>LHISI_Scaffold_Assembly.</title>
        <authorList>
            <person name="Stuart O.P."/>
            <person name="Cleave R."/>
            <person name="Magrath M.J.L."/>
            <person name="Mikheyev A.S."/>
        </authorList>
    </citation>
    <scope>NUCLEOTIDE SEQUENCE [LARGE SCALE GENOMIC DNA]</scope>
    <source>
        <strain evidence="1">Daus_M_001</strain>
        <tissue evidence="1">Leg muscle</tissue>
    </source>
</reference>
<comment type="caution">
    <text evidence="1">The sequence shown here is derived from an EMBL/GenBank/DDBJ whole genome shotgun (WGS) entry which is preliminary data.</text>
</comment>